<accession>A0A2P6P5P9</accession>
<proteinExistence type="predicted"/>
<dbReference type="InterPro" id="IPR053772">
    <property type="entry name" value="At1g61320/At1g61330-like"/>
</dbReference>
<comment type="caution">
    <text evidence="2">The sequence shown here is derived from an EMBL/GenBank/DDBJ whole genome shotgun (WGS) entry which is preliminary data.</text>
</comment>
<evidence type="ECO:0000313" key="2">
    <source>
        <dbReference type="EMBL" id="PRQ17224.1"/>
    </source>
</evidence>
<evidence type="ECO:0000259" key="1">
    <source>
        <dbReference type="Pfam" id="PF23622"/>
    </source>
</evidence>
<dbReference type="PANTHER" id="PTHR34145:SF68">
    <property type="entry name" value="FBD DOMAIN-CONTAINING PROTEIN"/>
    <property type="match status" value="1"/>
</dbReference>
<keyword evidence="3" id="KW-1185">Reference proteome</keyword>
<dbReference type="Pfam" id="PF23622">
    <property type="entry name" value="LRR_At1g61320_AtMIF1"/>
    <property type="match status" value="1"/>
</dbReference>
<dbReference type="OMA" id="ITICNSH"/>
<gene>
    <name evidence="2" type="ORF">RchiOBHm_Chr7g0192671</name>
</gene>
<dbReference type="InterPro" id="IPR032675">
    <property type="entry name" value="LRR_dom_sf"/>
</dbReference>
<dbReference type="Gene3D" id="3.80.10.10">
    <property type="entry name" value="Ribonuclease Inhibitor"/>
    <property type="match status" value="1"/>
</dbReference>
<protein>
    <submittedName>
        <fullName evidence="2">Putative FBD domain, leucine-rich repeat domain, L domain-containing protein</fullName>
    </submittedName>
</protein>
<dbReference type="Proteomes" id="UP000238479">
    <property type="component" value="Chromosome 7"/>
</dbReference>
<sequence length="361" mass="40662">MEREVEELELEFLLTQGHKFQDSYIFPHQLLGISHLSGPGCHNTYPPRWEACEDCITSASSFCRPHLDLPTGGGFKCLKVLHLENVDVDGQVVEYFLSNCRALEGLSITGAIHLLTLTVAAPSAPSLRYLVVKNCLRVTSITICNSHLCSFIYKGMSMHLQLDNVPSLVEVCLHQADSKTSDFAALAFDQLSSHLFQLHTLMLDVQFNAPLYLSAFACAVPKLPNLQHLDLVILADDLWSLRRLAAFLRASPHLKKLVLQLQFYPIKGELYNDVQCPHDHLRVVEIVGYRVSKKATQHLMFLIENAAALEKVVIDPACRWLHHRTGAYRSFIEVKEEGEARDHAMLQLKEIIPPTVEFVCL</sequence>
<feature type="domain" description="At1g61320/AtMIF1 LRR" evidence="1">
    <location>
        <begin position="74"/>
        <end position="328"/>
    </location>
</feature>
<evidence type="ECO:0000313" key="3">
    <source>
        <dbReference type="Proteomes" id="UP000238479"/>
    </source>
</evidence>
<organism evidence="2 3">
    <name type="scientific">Rosa chinensis</name>
    <name type="common">China rose</name>
    <dbReference type="NCBI Taxonomy" id="74649"/>
    <lineage>
        <taxon>Eukaryota</taxon>
        <taxon>Viridiplantae</taxon>
        <taxon>Streptophyta</taxon>
        <taxon>Embryophyta</taxon>
        <taxon>Tracheophyta</taxon>
        <taxon>Spermatophyta</taxon>
        <taxon>Magnoliopsida</taxon>
        <taxon>eudicotyledons</taxon>
        <taxon>Gunneridae</taxon>
        <taxon>Pentapetalae</taxon>
        <taxon>rosids</taxon>
        <taxon>fabids</taxon>
        <taxon>Rosales</taxon>
        <taxon>Rosaceae</taxon>
        <taxon>Rosoideae</taxon>
        <taxon>Rosoideae incertae sedis</taxon>
        <taxon>Rosa</taxon>
    </lineage>
</organism>
<dbReference type="InterPro" id="IPR055357">
    <property type="entry name" value="LRR_At1g61320_AtMIF1"/>
</dbReference>
<dbReference type="Gramene" id="PRQ17224">
    <property type="protein sequence ID" value="PRQ17224"/>
    <property type="gene ID" value="RchiOBHm_Chr7g0192671"/>
</dbReference>
<name>A0A2P6P5P9_ROSCH</name>
<reference evidence="2 3" key="1">
    <citation type="journal article" date="2018" name="Nat. Genet.">
        <title>The Rosa genome provides new insights in the design of modern roses.</title>
        <authorList>
            <person name="Bendahmane M."/>
        </authorList>
    </citation>
    <scope>NUCLEOTIDE SEQUENCE [LARGE SCALE GENOMIC DNA]</scope>
    <source>
        <strain evidence="3">cv. Old Blush</strain>
    </source>
</reference>
<dbReference type="PANTHER" id="PTHR34145">
    <property type="entry name" value="OS02G0105600 PROTEIN"/>
    <property type="match status" value="1"/>
</dbReference>
<dbReference type="STRING" id="74649.A0A2P6P5P9"/>
<dbReference type="SUPFAM" id="SSF52047">
    <property type="entry name" value="RNI-like"/>
    <property type="match status" value="1"/>
</dbReference>
<dbReference type="EMBL" id="PDCK01000045">
    <property type="protein sequence ID" value="PRQ17224.1"/>
    <property type="molecule type" value="Genomic_DNA"/>
</dbReference>
<dbReference type="AlphaFoldDB" id="A0A2P6P5P9"/>